<name>A0AAD6V383_9AGAR</name>
<accession>A0AAD6V383</accession>
<dbReference type="Proteomes" id="UP001219525">
    <property type="component" value="Unassembled WGS sequence"/>
</dbReference>
<keyword evidence="2" id="KW-1133">Transmembrane helix</keyword>
<feature type="non-terminal residue" evidence="3">
    <location>
        <position position="1"/>
    </location>
</feature>
<feature type="region of interest" description="Disordered" evidence="1">
    <location>
        <begin position="209"/>
        <end position="230"/>
    </location>
</feature>
<comment type="caution">
    <text evidence="3">The sequence shown here is derived from an EMBL/GenBank/DDBJ whole genome shotgun (WGS) entry which is preliminary data.</text>
</comment>
<dbReference type="EMBL" id="JARJCW010000072">
    <property type="protein sequence ID" value="KAJ7198599.1"/>
    <property type="molecule type" value="Genomic_DNA"/>
</dbReference>
<organism evidence="3 4">
    <name type="scientific">Mycena pura</name>
    <dbReference type="NCBI Taxonomy" id="153505"/>
    <lineage>
        <taxon>Eukaryota</taxon>
        <taxon>Fungi</taxon>
        <taxon>Dikarya</taxon>
        <taxon>Basidiomycota</taxon>
        <taxon>Agaricomycotina</taxon>
        <taxon>Agaricomycetes</taxon>
        <taxon>Agaricomycetidae</taxon>
        <taxon>Agaricales</taxon>
        <taxon>Marasmiineae</taxon>
        <taxon>Mycenaceae</taxon>
        <taxon>Mycena</taxon>
    </lineage>
</organism>
<dbReference type="InterPro" id="IPR009724">
    <property type="entry name" value="TMEM70"/>
</dbReference>
<sequence>RRETILASPVDLPPVSISPDRVLYRGPLAKTFKRLKIFSLSSLSLCVTMVPLMFAIETNLPWTARAALATTAIGTSSVSTGLIAFAGRSYVTALRCTKSPVDDTVQQLEITTLSLLLQPRITRVFDPTFIVSTERPFAKWELAQLVLLPPNLRNTIPGQEETVAETCDAEGNVLGRWVVRWGEGGEGSCHEVGKMMRYFNVHEELLPRLRDEAGPPSSTAGPVSEGTVKA</sequence>
<dbReference type="AlphaFoldDB" id="A0AAD6V383"/>
<evidence type="ECO:0000313" key="4">
    <source>
        <dbReference type="Proteomes" id="UP001219525"/>
    </source>
</evidence>
<keyword evidence="2" id="KW-0812">Transmembrane</keyword>
<keyword evidence="2" id="KW-0472">Membrane</keyword>
<proteinExistence type="predicted"/>
<dbReference type="Pfam" id="PF06979">
    <property type="entry name" value="TMEM70"/>
    <property type="match status" value="1"/>
</dbReference>
<reference evidence="3" key="1">
    <citation type="submission" date="2023-03" db="EMBL/GenBank/DDBJ databases">
        <title>Massive genome expansion in bonnet fungi (Mycena s.s.) driven by repeated elements and novel gene families across ecological guilds.</title>
        <authorList>
            <consortium name="Lawrence Berkeley National Laboratory"/>
            <person name="Harder C.B."/>
            <person name="Miyauchi S."/>
            <person name="Viragh M."/>
            <person name="Kuo A."/>
            <person name="Thoen E."/>
            <person name="Andreopoulos B."/>
            <person name="Lu D."/>
            <person name="Skrede I."/>
            <person name="Drula E."/>
            <person name="Henrissat B."/>
            <person name="Morin E."/>
            <person name="Kohler A."/>
            <person name="Barry K."/>
            <person name="LaButti K."/>
            <person name="Morin E."/>
            <person name="Salamov A."/>
            <person name="Lipzen A."/>
            <person name="Mereny Z."/>
            <person name="Hegedus B."/>
            <person name="Baldrian P."/>
            <person name="Stursova M."/>
            <person name="Weitz H."/>
            <person name="Taylor A."/>
            <person name="Grigoriev I.V."/>
            <person name="Nagy L.G."/>
            <person name="Martin F."/>
            <person name="Kauserud H."/>
        </authorList>
    </citation>
    <scope>NUCLEOTIDE SEQUENCE</scope>
    <source>
        <strain evidence="3">9144</strain>
    </source>
</reference>
<dbReference type="PANTHER" id="PTHR13281:SF0">
    <property type="entry name" value="TRANSMEMBRANE PROTEIN 70, MITOCHONDRIAL"/>
    <property type="match status" value="1"/>
</dbReference>
<feature type="transmembrane region" description="Helical" evidence="2">
    <location>
        <begin position="37"/>
        <end position="56"/>
    </location>
</feature>
<protein>
    <submittedName>
        <fullName evidence="3">Uncharacterized protein</fullName>
    </submittedName>
</protein>
<feature type="transmembrane region" description="Helical" evidence="2">
    <location>
        <begin position="62"/>
        <end position="85"/>
    </location>
</feature>
<dbReference type="InterPro" id="IPR045325">
    <property type="entry name" value="TMEM70/TMEM186/TMEM223"/>
</dbReference>
<evidence type="ECO:0000313" key="3">
    <source>
        <dbReference type="EMBL" id="KAJ7198599.1"/>
    </source>
</evidence>
<gene>
    <name evidence="3" type="ORF">GGX14DRAFT_666206</name>
</gene>
<dbReference type="PANTHER" id="PTHR13281">
    <property type="entry name" value="TRANSMEMBRANE PROTEIN 70, MITOCHONDRIAL"/>
    <property type="match status" value="1"/>
</dbReference>
<evidence type="ECO:0000256" key="1">
    <source>
        <dbReference type="SAM" id="MobiDB-lite"/>
    </source>
</evidence>
<keyword evidence="4" id="KW-1185">Reference proteome</keyword>
<dbReference type="GO" id="GO:0033615">
    <property type="term" value="P:mitochondrial proton-transporting ATP synthase complex assembly"/>
    <property type="evidence" value="ECO:0007669"/>
    <property type="project" value="TreeGrafter"/>
</dbReference>
<dbReference type="GO" id="GO:0031966">
    <property type="term" value="C:mitochondrial membrane"/>
    <property type="evidence" value="ECO:0007669"/>
    <property type="project" value="TreeGrafter"/>
</dbReference>
<evidence type="ECO:0000256" key="2">
    <source>
        <dbReference type="SAM" id="Phobius"/>
    </source>
</evidence>